<gene>
    <name evidence="2" type="ORF">NQ315_014868</name>
</gene>
<dbReference type="Pfam" id="PF17921">
    <property type="entry name" value="Integrase_H2C2"/>
    <property type="match status" value="1"/>
</dbReference>
<feature type="domain" description="Integrase zinc-binding" evidence="1">
    <location>
        <begin position="69"/>
        <end position="113"/>
    </location>
</feature>
<comment type="caution">
    <text evidence="2">The sequence shown here is derived from an EMBL/GenBank/DDBJ whole genome shotgun (WGS) entry which is preliminary data.</text>
</comment>
<proteinExistence type="predicted"/>
<reference evidence="2 3" key="1">
    <citation type="journal article" date="2023" name="Insect Mol. Biol.">
        <title>Genome sequencing provides insights into the evolution of gene families encoding plant cell wall-degrading enzymes in longhorned beetles.</title>
        <authorList>
            <person name="Shin N.R."/>
            <person name="Okamura Y."/>
            <person name="Kirsch R."/>
            <person name="Pauchet Y."/>
        </authorList>
    </citation>
    <scope>NUCLEOTIDE SEQUENCE [LARGE SCALE GENOMIC DNA]</scope>
    <source>
        <strain evidence="2">EAD_L_NR</strain>
    </source>
</reference>
<keyword evidence="3" id="KW-1185">Reference proteome</keyword>
<evidence type="ECO:0000259" key="1">
    <source>
        <dbReference type="Pfam" id="PF17921"/>
    </source>
</evidence>
<dbReference type="InterPro" id="IPR041588">
    <property type="entry name" value="Integrase_H2C2"/>
</dbReference>
<dbReference type="Gene3D" id="1.10.340.70">
    <property type="match status" value="1"/>
</dbReference>
<evidence type="ECO:0000313" key="2">
    <source>
        <dbReference type="EMBL" id="KAJ8914855.1"/>
    </source>
</evidence>
<name>A0AAV8VLN1_9CUCU</name>
<dbReference type="PANTHER" id="PTHR47331:SF5">
    <property type="entry name" value="RIBONUCLEASE H"/>
    <property type="match status" value="1"/>
</dbReference>
<dbReference type="AlphaFoldDB" id="A0AAV8VLN1"/>
<organism evidence="2 3">
    <name type="scientific">Exocentrus adspersus</name>
    <dbReference type="NCBI Taxonomy" id="1586481"/>
    <lineage>
        <taxon>Eukaryota</taxon>
        <taxon>Metazoa</taxon>
        <taxon>Ecdysozoa</taxon>
        <taxon>Arthropoda</taxon>
        <taxon>Hexapoda</taxon>
        <taxon>Insecta</taxon>
        <taxon>Pterygota</taxon>
        <taxon>Neoptera</taxon>
        <taxon>Endopterygota</taxon>
        <taxon>Coleoptera</taxon>
        <taxon>Polyphaga</taxon>
        <taxon>Cucujiformia</taxon>
        <taxon>Chrysomeloidea</taxon>
        <taxon>Cerambycidae</taxon>
        <taxon>Lamiinae</taxon>
        <taxon>Acanthocinini</taxon>
        <taxon>Exocentrus</taxon>
    </lineage>
</organism>
<protein>
    <recommendedName>
        <fullName evidence="1">Integrase zinc-binding domain-containing protein</fullName>
    </recommendedName>
</protein>
<dbReference type="EMBL" id="JANEYG010000062">
    <property type="protein sequence ID" value="KAJ8914855.1"/>
    <property type="molecule type" value="Genomic_DNA"/>
</dbReference>
<accession>A0AAV8VLN1</accession>
<evidence type="ECO:0000313" key="3">
    <source>
        <dbReference type="Proteomes" id="UP001159042"/>
    </source>
</evidence>
<dbReference type="PANTHER" id="PTHR47331">
    <property type="entry name" value="PHD-TYPE DOMAIN-CONTAINING PROTEIN"/>
    <property type="match status" value="1"/>
</dbReference>
<sequence length="151" mass="17070">MFLVKHVQNSYFSKDITQILNEKLPSKGLRKLNAFLDEKGILRVGGRLRNCSPSFDAKFSILLPRTSPLTDLIIRDFHNSFLHPGVQTLQFLIVQQFWILSMRRAIKSCVSNCIGKLVLIKYDALPSFNPSLGRIIAFHPGRDSASRVALS</sequence>
<dbReference type="Proteomes" id="UP001159042">
    <property type="component" value="Unassembled WGS sequence"/>
</dbReference>